<dbReference type="PANTHER" id="PTHR28106:SF1">
    <property type="entry name" value="MITOCHONDRIAL ATPASE COMPLEX SUBUNIT ATP10"/>
    <property type="match status" value="1"/>
</dbReference>
<dbReference type="InterPro" id="IPR007849">
    <property type="entry name" value="ATP10"/>
</dbReference>
<feature type="region of interest" description="Disordered" evidence="1">
    <location>
        <begin position="24"/>
        <end position="117"/>
    </location>
</feature>
<name>A0AAX4JZQ8_9TREE</name>
<evidence type="ECO:0000313" key="2">
    <source>
        <dbReference type="EMBL" id="WWC90865.1"/>
    </source>
</evidence>
<proteinExistence type="predicted"/>
<evidence type="ECO:0008006" key="4">
    <source>
        <dbReference type="Google" id="ProtNLM"/>
    </source>
</evidence>
<protein>
    <recommendedName>
        <fullName evidence="4">Mitochondrial ATPase complex subunit ATP10</fullName>
    </recommendedName>
</protein>
<dbReference type="RefSeq" id="XP_066077628.1">
    <property type="nucleotide sequence ID" value="XM_066221531.1"/>
</dbReference>
<keyword evidence="3" id="KW-1185">Reference proteome</keyword>
<feature type="compositionally biased region" description="Low complexity" evidence="1">
    <location>
        <begin position="47"/>
        <end position="59"/>
    </location>
</feature>
<reference evidence="2 3" key="1">
    <citation type="submission" date="2024-01" db="EMBL/GenBank/DDBJ databases">
        <title>Comparative genomics of Cryptococcus and Kwoniella reveals pathogenesis evolution and contrasting modes of karyotype evolution via chromosome fusion or intercentromeric recombination.</title>
        <authorList>
            <person name="Coelho M.A."/>
            <person name="David-Palma M."/>
            <person name="Shea T."/>
            <person name="Bowers K."/>
            <person name="McGinley-Smith S."/>
            <person name="Mohammad A.W."/>
            <person name="Gnirke A."/>
            <person name="Yurkov A.M."/>
            <person name="Nowrousian M."/>
            <person name="Sun S."/>
            <person name="Cuomo C.A."/>
            <person name="Heitman J."/>
        </authorList>
    </citation>
    <scope>NUCLEOTIDE SEQUENCE [LARGE SCALE GENOMIC DNA]</scope>
    <source>
        <strain evidence="2 3">CBS 6074</strain>
    </source>
</reference>
<gene>
    <name evidence="2" type="ORF">L201_005802</name>
</gene>
<dbReference type="EMBL" id="CP144104">
    <property type="protein sequence ID" value="WWC90865.1"/>
    <property type="molecule type" value="Genomic_DNA"/>
</dbReference>
<feature type="compositionally biased region" description="Polar residues" evidence="1">
    <location>
        <begin position="94"/>
        <end position="103"/>
    </location>
</feature>
<evidence type="ECO:0000313" key="3">
    <source>
        <dbReference type="Proteomes" id="UP001355207"/>
    </source>
</evidence>
<dbReference type="GO" id="GO:0005743">
    <property type="term" value="C:mitochondrial inner membrane"/>
    <property type="evidence" value="ECO:0007669"/>
    <property type="project" value="TreeGrafter"/>
</dbReference>
<dbReference type="Pfam" id="PF05176">
    <property type="entry name" value="ATP-synt_10"/>
    <property type="match status" value="1"/>
</dbReference>
<organism evidence="2 3">
    <name type="scientific">Kwoniella dendrophila CBS 6074</name>
    <dbReference type="NCBI Taxonomy" id="1295534"/>
    <lineage>
        <taxon>Eukaryota</taxon>
        <taxon>Fungi</taxon>
        <taxon>Dikarya</taxon>
        <taxon>Basidiomycota</taxon>
        <taxon>Agaricomycotina</taxon>
        <taxon>Tremellomycetes</taxon>
        <taxon>Tremellales</taxon>
        <taxon>Cryptococcaceae</taxon>
        <taxon>Kwoniella</taxon>
    </lineage>
</organism>
<dbReference type="AlphaFoldDB" id="A0AAX4JZQ8"/>
<dbReference type="PANTHER" id="PTHR28106">
    <property type="entry name" value="MITOCHONDRIAL ATPASE COMPLEX SUBUNIT ATP10"/>
    <property type="match status" value="1"/>
</dbReference>
<accession>A0AAX4JZQ8</accession>
<dbReference type="Proteomes" id="UP001355207">
    <property type="component" value="Chromosome 7"/>
</dbReference>
<dbReference type="GeneID" id="91096472"/>
<evidence type="ECO:0000256" key="1">
    <source>
        <dbReference type="SAM" id="MobiDB-lite"/>
    </source>
</evidence>
<dbReference type="GO" id="GO:0033615">
    <property type="term" value="P:mitochondrial proton-transporting ATP synthase complex assembly"/>
    <property type="evidence" value="ECO:0007669"/>
    <property type="project" value="TreeGrafter"/>
</dbReference>
<feature type="compositionally biased region" description="Basic and acidic residues" evidence="1">
    <location>
        <begin position="106"/>
        <end position="116"/>
    </location>
</feature>
<sequence>MATRLSLRAISASMASSRIVSASIKAGPSTSRAGFSTFKPLLNPKATTTPTNVSSSSTSEVKAQNTKIDVKGKSKSSSGPEVIPPLPRPLGVSTPPSSATKTWSQRKKELLDDDRHKAKRKALVKEATQGYFHDYNRAKGISGGKLWIAPNVLIREDKALYFPDISGKSLLGKETHTTDLMRGKVTLVSLIATRLSEEHEQSFTQPVLEDIAGHPEFNFVQINHQENKLKSLLVSFFISSLKRTIPEDRWSNYLISGGEWSKMDVTNPLGLDNKLLGYCYLVDQNMKIRWAGCGQATPQESQALRRATAVLLGRVAGTNPKDDVAVNTSKSQDTVKS</sequence>